<proteinExistence type="predicted"/>
<dbReference type="EMBL" id="BTSY01000002">
    <property type="protein sequence ID" value="GMT14407.1"/>
    <property type="molecule type" value="Genomic_DNA"/>
</dbReference>
<comment type="caution">
    <text evidence="1">The sequence shown here is derived from an EMBL/GenBank/DDBJ whole genome shotgun (WGS) entry which is preliminary data.</text>
</comment>
<evidence type="ECO:0000313" key="2">
    <source>
        <dbReference type="Proteomes" id="UP001432322"/>
    </source>
</evidence>
<keyword evidence="2" id="KW-1185">Reference proteome</keyword>
<protein>
    <submittedName>
        <fullName evidence="1">Uncharacterized protein</fullName>
    </submittedName>
</protein>
<reference evidence="1" key="1">
    <citation type="submission" date="2023-10" db="EMBL/GenBank/DDBJ databases">
        <title>Genome assembly of Pristionchus species.</title>
        <authorList>
            <person name="Yoshida K."/>
            <person name="Sommer R.J."/>
        </authorList>
    </citation>
    <scope>NUCLEOTIDE SEQUENCE</scope>
    <source>
        <strain evidence="1">RS5133</strain>
    </source>
</reference>
<sequence>VLMTSNIRSKCICSIAGRRSNRHWSVRDCIHLDLRCEFSQFARNFPYSDTSTCTSRRSSEHKWMNKRSHRCISSMQYSLCLLPAFRVVHSQCNNSDRSGNIHIQVFRGSHDINGSTA</sequence>
<organism evidence="1 2">
    <name type="scientific">Pristionchus fissidentatus</name>
    <dbReference type="NCBI Taxonomy" id="1538716"/>
    <lineage>
        <taxon>Eukaryota</taxon>
        <taxon>Metazoa</taxon>
        <taxon>Ecdysozoa</taxon>
        <taxon>Nematoda</taxon>
        <taxon>Chromadorea</taxon>
        <taxon>Rhabditida</taxon>
        <taxon>Rhabditina</taxon>
        <taxon>Diplogasteromorpha</taxon>
        <taxon>Diplogasteroidea</taxon>
        <taxon>Neodiplogasteridae</taxon>
        <taxon>Pristionchus</taxon>
    </lineage>
</organism>
<feature type="non-terminal residue" evidence="1">
    <location>
        <position position="1"/>
    </location>
</feature>
<name>A0AAV5V483_9BILA</name>
<gene>
    <name evidence="1" type="ORF">PFISCL1PPCAC_5704</name>
</gene>
<accession>A0AAV5V483</accession>
<dbReference type="AlphaFoldDB" id="A0AAV5V483"/>
<evidence type="ECO:0000313" key="1">
    <source>
        <dbReference type="EMBL" id="GMT14407.1"/>
    </source>
</evidence>
<dbReference type="Proteomes" id="UP001432322">
    <property type="component" value="Unassembled WGS sequence"/>
</dbReference>